<name>A0A1Y3BH35_EURMA</name>
<gene>
    <name evidence="2" type="ORF">BLA29_009397</name>
</gene>
<dbReference type="EMBL" id="MUJZ01023555">
    <property type="protein sequence ID" value="OTF79354.1"/>
    <property type="molecule type" value="Genomic_DNA"/>
</dbReference>
<dbReference type="OrthoDB" id="6501312at2759"/>
<evidence type="ECO:0000256" key="1">
    <source>
        <dbReference type="SAM" id="MobiDB-lite"/>
    </source>
</evidence>
<dbReference type="Proteomes" id="UP000194236">
    <property type="component" value="Unassembled WGS sequence"/>
</dbReference>
<comment type="caution">
    <text evidence="2">The sequence shown here is derived from an EMBL/GenBank/DDBJ whole genome shotgun (WGS) entry which is preliminary data.</text>
</comment>
<sequence length="78" mass="8831">MINGQLYKKTDKGFDIDIGPLFQMKYDRNNGKFIDLSAMLGLVKFGYDKKSGDNKPKIEVDLLGHGNRDKSSKSDPDY</sequence>
<evidence type="ECO:0000313" key="2">
    <source>
        <dbReference type="EMBL" id="OTF79354.1"/>
    </source>
</evidence>
<reference evidence="2 3" key="1">
    <citation type="submission" date="2017-03" db="EMBL/GenBank/DDBJ databases">
        <title>Genome Survey of Euroglyphus maynei.</title>
        <authorList>
            <person name="Arlian L.G."/>
            <person name="Morgan M.S."/>
            <person name="Rider S.D."/>
        </authorList>
    </citation>
    <scope>NUCLEOTIDE SEQUENCE [LARGE SCALE GENOMIC DNA]</scope>
    <source>
        <strain evidence="2">Arlian Lab</strain>
        <tissue evidence="2">Whole body</tissue>
    </source>
</reference>
<organism evidence="2 3">
    <name type="scientific">Euroglyphus maynei</name>
    <name type="common">Mayne's house dust mite</name>
    <dbReference type="NCBI Taxonomy" id="6958"/>
    <lineage>
        <taxon>Eukaryota</taxon>
        <taxon>Metazoa</taxon>
        <taxon>Ecdysozoa</taxon>
        <taxon>Arthropoda</taxon>
        <taxon>Chelicerata</taxon>
        <taxon>Arachnida</taxon>
        <taxon>Acari</taxon>
        <taxon>Acariformes</taxon>
        <taxon>Sarcoptiformes</taxon>
        <taxon>Astigmata</taxon>
        <taxon>Psoroptidia</taxon>
        <taxon>Analgoidea</taxon>
        <taxon>Pyroglyphidae</taxon>
        <taxon>Pyroglyphinae</taxon>
        <taxon>Euroglyphus</taxon>
    </lineage>
</organism>
<protein>
    <submittedName>
        <fullName evidence="2">Uncharacterized protein</fullName>
    </submittedName>
</protein>
<feature type="non-terminal residue" evidence="2">
    <location>
        <position position="78"/>
    </location>
</feature>
<feature type="region of interest" description="Disordered" evidence="1">
    <location>
        <begin position="49"/>
        <end position="78"/>
    </location>
</feature>
<evidence type="ECO:0000313" key="3">
    <source>
        <dbReference type="Proteomes" id="UP000194236"/>
    </source>
</evidence>
<dbReference type="AlphaFoldDB" id="A0A1Y3BH35"/>
<keyword evidence="3" id="KW-1185">Reference proteome</keyword>
<accession>A0A1Y3BH35</accession>
<proteinExistence type="predicted"/>